<keyword evidence="2" id="KW-0413">Isomerase</keyword>
<comment type="similarity">
    <text evidence="1">Belongs to the enoyl-CoA hydratase/isomerase family.</text>
</comment>
<dbReference type="InterPro" id="IPR014748">
    <property type="entry name" value="Enoyl-CoA_hydra_C"/>
</dbReference>
<dbReference type="Gene3D" id="1.10.12.10">
    <property type="entry name" value="Lyase 2-enoyl-coa Hydratase, Chain A, domain 2"/>
    <property type="match status" value="1"/>
</dbReference>
<organism evidence="2 3">
    <name type="scientific">Alicycliphilus denitrificans</name>
    <dbReference type="NCBI Taxonomy" id="179636"/>
    <lineage>
        <taxon>Bacteria</taxon>
        <taxon>Pseudomonadati</taxon>
        <taxon>Pseudomonadota</taxon>
        <taxon>Betaproteobacteria</taxon>
        <taxon>Burkholderiales</taxon>
        <taxon>Comamonadaceae</taxon>
        <taxon>Alicycliphilus</taxon>
    </lineage>
</organism>
<dbReference type="RefSeq" id="WP_013721120.1">
    <property type="nucleotide sequence ID" value="NZ_CP051298.1"/>
</dbReference>
<dbReference type="EMBL" id="CP051298">
    <property type="protein sequence ID" value="QKD42137.1"/>
    <property type="molecule type" value="Genomic_DNA"/>
</dbReference>
<evidence type="ECO:0000313" key="2">
    <source>
        <dbReference type="EMBL" id="QKD42137.1"/>
    </source>
</evidence>
<dbReference type="Pfam" id="PF00378">
    <property type="entry name" value="ECH_1"/>
    <property type="match status" value="1"/>
</dbReference>
<dbReference type="Gene3D" id="3.90.226.10">
    <property type="entry name" value="2-enoyl-CoA Hydratase, Chain A, domain 1"/>
    <property type="match status" value="1"/>
</dbReference>
<dbReference type="InterPro" id="IPR029045">
    <property type="entry name" value="ClpP/crotonase-like_dom_sf"/>
</dbReference>
<gene>
    <name evidence="2" type="ORF">HF896_00315</name>
</gene>
<evidence type="ECO:0000256" key="1">
    <source>
        <dbReference type="ARBA" id="ARBA00005254"/>
    </source>
</evidence>
<dbReference type="Proteomes" id="UP000500755">
    <property type="component" value="Chromosome"/>
</dbReference>
<dbReference type="AlphaFoldDB" id="A0A858ZN11"/>
<dbReference type="InterPro" id="IPR001753">
    <property type="entry name" value="Enoyl-CoA_hydra/iso"/>
</dbReference>
<dbReference type="CDD" id="cd06558">
    <property type="entry name" value="crotonase-like"/>
    <property type="match status" value="1"/>
</dbReference>
<dbReference type="OMA" id="CENTRFI"/>
<proteinExistence type="inferred from homology"/>
<dbReference type="SUPFAM" id="SSF52096">
    <property type="entry name" value="ClpP/crotonase"/>
    <property type="match status" value="1"/>
</dbReference>
<dbReference type="GO" id="GO:0016853">
    <property type="term" value="F:isomerase activity"/>
    <property type="evidence" value="ECO:0007669"/>
    <property type="project" value="UniProtKB-KW"/>
</dbReference>
<name>A0A858ZN11_9BURK</name>
<dbReference type="PANTHER" id="PTHR42964:SF1">
    <property type="entry name" value="POLYKETIDE BIOSYNTHESIS ENOYL-COA HYDRATASE PKSH-RELATED"/>
    <property type="match status" value="1"/>
</dbReference>
<sequence length="285" mass="29097">MQAEDSEAWVLASRVGPVARIHLNRGDARNPLGAEMVQALSAAVGEASGQSGVRVILLTAAGPAFSAGGNLGNLGDRLAAAAGPDGRDPIAAGNRRYGEFLTQLVNVPQVTVACVQGAAMGGGAGLACAVDIAVGSPEARFGFPEAAIGLVPGQILPFVAARLGLPAARRLVLTGRRIDAAEAHRIGLLDYVADSHQALGALTRQVLESVVATAPQASACTKRMLGRLPVAPLQASGALQGYLDEAAELFAGQMRSEAMEGVSAAREKRPARWNEAGELSALDLA</sequence>
<dbReference type="InterPro" id="IPR051683">
    <property type="entry name" value="Enoyl-CoA_Hydratase/Isomerase"/>
</dbReference>
<reference evidence="2 3" key="1">
    <citation type="submission" date="2020-05" db="EMBL/GenBank/DDBJ databases">
        <title>Complete genome sequence of Alicycliphilus denitrificans DP3.</title>
        <authorList>
            <person name="Chen X."/>
        </authorList>
    </citation>
    <scope>NUCLEOTIDE SEQUENCE [LARGE SCALE GENOMIC DNA]</scope>
    <source>
        <strain evidence="2 3">DP3</strain>
    </source>
</reference>
<dbReference type="PANTHER" id="PTHR42964">
    <property type="entry name" value="ENOYL-COA HYDRATASE"/>
    <property type="match status" value="1"/>
</dbReference>
<protein>
    <submittedName>
        <fullName evidence="2">Enoyl-CoA hydratase/isomerase family protein</fullName>
    </submittedName>
</protein>
<accession>A0A858ZN11</accession>
<evidence type="ECO:0000313" key="3">
    <source>
        <dbReference type="Proteomes" id="UP000500755"/>
    </source>
</evidence>